<dbReference type="Proteomes" id="UP000197290">
    <property type="component" value="Unassembled WGS sequence"/>
</dbReference>
<dbReference type="RefSeq" id="WP_088367769.1">
    <property type="nucleotide sequence ID" value="NZ_NBBI01000004.1"/>
</dbReference>
<sequence length="335" mass="36233">MTAQSRISHSRIDPARRALAATILSIIVMALAGWAVRTPLAAAYPLAALLLFTWIAADTLTLALIARAPGRRPPARAVLGALAGASVVVALGTPAPLRAALIETPLLAASMIALIVAHVGWATHRARRALHRTTGSAADRWQRALAEIFPPALVRLAAAELTMLHMALFRWGGPADVPADARAFGYHKHLTPMCAALLILSAIEIAVYHLLVGHWSRTAAIVMFVLSDLGFVYLIGLVKSFRFRPVLLTPDGVQVRGGLLIDQAVPLDAIASIEMGFTGEDIRDPMTLNAALLAWPNVLLRLNRPIARTARWRTRRYTAIAFRLDDPAPFVRLLK</sequence>
<keyword evidence="1" id="KW-0472">Membrane</keyword>
<feature type="transmembrane region" description="Helical" evidence="1">
    <location>
        <begin position="218"/>
        <end position="238"/>
    </location>
</feature>
<organism evidence="2 3">
    <name type="scientific">Sphingomonas dokdonensis</name>
    <dbReference type="NCBI Taxonomy" id="344880"/>
    <lineage>
        <taxon>Bacteria</taxon>
        <taxon>Pseudomonadati</taxon>
        <taxon>Pseudomonadota</taxon>
        <taxon>Alphaproteobacteria</taxon>
        <taxon>Sphingomonadales</taxon>
        <taxon>Sphingomonadaceae</taxon>
        <taxon>Sphingomonas</taxon>
    </lineage>
</organism>
<dbReference type="OrthoDB" id="7504063at2"/>
<comment type="caution">
    <text evidence="2">The sequence shown here is derived from an EMBL/GenBank/DDBJ whole genome shotgun (WGS) entry which is preliminary data.</text>
</comment>
<accession>A0A245ZIB5</accession>
<feature type="transmembrane region" description="Helical" evidence="1">
    <location>
        <begin position="18"/>
        <end position="36"/>
    </location>
</feature>
<evidence type="ECO:0000313" key="2">
    <source>
        <dbReference type="EMBL" id="OWK29478.1"/>
    </source>
</evidence>
<keyword evidence="1" id="KW-0812">Transmembrane</keyword>
<feature type="transmembrane region" description="Helical" evidence="1">
    <location>
        <begin position="77"/>
        <end position="95"/>
    </location>
</feature>
<reference evidence="2 3" key="1">
    <citation type="submission" date="2017-03" db="EMBL/GenBank/DDBJ databases">
        <title>Genome sequence of Sphingomonas dokdonensis DSM 21029.</title>
        <authorList>
            <person name="Poehlein A."/>
            <person name="Wuebbeler J.H."/>
            <person name="Steinbuechel A."/>
            <person name="Daniel R."/>
        </authorList>
    </citation>
    <scope>NUCLEOTIDE SEQUENCE [LARGE SCALE GENOMIC DNA]</scope>
    <source>
        <strain evidence="2 3">DSM 21029</strain>
    </source>
</reference>
<feature type="transmembrane region" description="Helical" evidence="1">
    <location>
        <begin position="42"/>
        <end position="65"/>
    </location>
</feature>
<feature type="transmembrane region" description="Helical" evidence="1">
    <location>
        <begin position="101"/>
        <end position="122"/>
    </location>
</feature>
<evidence type="ECO:0000256" key="1">
    <source>
        <dbReference type="SAM" id="Phobius"/>
    </source>
</evidence>
<gene>
    <name evidence="2" type="ORF">SPDO_24680</name>
</gene>
<protein>
    <submittedName>
        <fullName evidence="2">Uncharacterized protein</fullName>
    </submittedName>
</protein>
<feature type="transmembrane region" description="Helical" evidence="1">
    <location>
        <begin position="190"/>
        <end position="212"/>
    </location>
</feature>
<keyword evidence="1" id="KW-1133">Transmembrane helix</keyword>
<keyword evidence="3" id="KW-1185">Reference proteome</keyword>
<dbReference type="AlphaFoldDB" id="A0A245ZIB5"/>
<name>A0A245ZIB5_9SPHN</name>
<dbReference type="EMBL" id="NBBI01000004">
    <property type="protein sequence ID" value="OWK29478.1"/>
    <property type="molecule type" value="Genomic_DNA"/>
</dbReference>
<proteinExistence type="predicted"/>
<evidence type="ECO:0000313" key="3">
    <source>
        <dbReference type="Proteomes" id="UP000197290"/>
    </source>
</evidence>